<dbReference type="GO" id="GO:0020037">
    <property type="term" value="F:heme binding"/>
    <property type="evidence" value="ECO:0007669"/>
    <property type="project" value="InterPro"/>
</dbReference>
<evidence type="ECO:0000256" key="2">
    <source>
        <dbReference type="ARBA" id="ARBA00022617"/>
    </source>
</evidence>
<evidence type="ECO:0000256" key="7">
    <source>
        <dbReference type="ARBA" id="ARBA00043906"/>
    </source>
</evidence>
<dbReference type="PANTHER" id="PTHR46696">
    <property type="entry name" value="P450, PUTATIVE (EUROFUNG)-RELATED"/>
    <property type="match status" value="1"/>
</dbReference>
<dbReference type="PRINTS" id="PR00359">
    <property type="entry name" value="BP450"/>
</dbReference>
<evidence type="ECO:0000256" key="6">
    <source>
        <dbReference type="ARBA" id="ARBA00023033"/>
    </source>
</evidence>
<comment type="similarity">
    <text evidence="1">Belongs to the cytochrome P450 family.</text>
</comment>
<gene>
    <name evidence="8" type="ORF">SAMN06295920_102191</name>
</gene>
<protein>
    <recommendedName>
        <fullName evidence="10">Cytochrome P450</fullName>
    </recommendedName>
</protein>
<keyword evidence="5" id="KW-0408">Iron</keyword>
<dbReference type="Pfam" id="PF00067">
    <property type="entry name" value="p450"/>
    <property type="match status" value="1"/>
</dbReference>
<evidence type="ECO:0000313" key="8">
    <source>
        <dbReference type="EMBL" id="SKB37861.1"/>
    </source>
</evidence>
<evidence type="ECO:0000256" key="1">
    <source>
        <dbReference type="ARBA" id="ARBA00010617"/>
    </source>
</evidence>
<dbReference type="OrthoDB" id="5522954at2"/>
<sequence>MRSAEQLDTPEAVLAVIFAPNRPGDIYPWYHRLRALAPLHHVAGFHGQPAWIASSWSAVHRIARDPRMRSDPKTLDIYSVGEAGRGFDAMMRRLMLFLPRTDHDRVRATVSASFTPRAVETHRRLARQVVDRLIDDLAEGHFDLVRDFAYPLPVFIICRMMGIPHEDVPLFIGWAHDFAARGDIGPRLGAEAIRAGEAATAGFQDYFARLIARRRRDPGDDLMSAMIAGRAGGVALTDDEIVAAAVLLLQAGHSTTADLIGMGTRHLLLHPDQWRLLIERPDIVAGAVMELLRYDSSVQMSHRVAVEDFEVEGRTIRKGDLCLLLNGAANRDPAAVPDPDRLDLLRTGINTAPFGGGPYMCLGQYLARVELQEAFLGLTRRMPDLALCGEDAVYAGGVTLRGLAALPVRSDRPHRHAA</sequence>
<dbReference type="InterPro" id="IPR001128">
    <property type="entry name" value="Cyt_P450"/>
</dbReference>
<keyword evidence="3" id="KW-0479">Metal-binding</keyword>
<keyword evidence="6" id="KW-0503">Monooxygenase</keyword>
<evidence type="ECO:0000256" key="3">
    <source>
        <dbReference type="ARBA" id="ARBA00022723"/>
    </source>
</evidence>
<dbReference type="CDD" id="cd20625">
    <property type="entry name" value="CYP164-like"/>
    <property type="match status" value="1"/>
</dbReference>
<evidence type="ECO:0000313" key="9">
    <source>
        <dbReference type="Proteomes" id="UP000189818"/>
    </source>
</evidence>
<reference evidence="9" key="1">
    <citation type="submission" date="2017-02" db="EMBL/GenBank/DDBJ databases">
        <authorList>
            <person name="Varghese N."/>
            <person name="Submissions S."/>
        </authorList>
    </citation>
    <scope>NUCLEOTIDE SEQUENCE [LARGE SCALE GENOMIC DNA]</scope>
    <source>
        <strain evidence="9">UM2</strain>
    </source>
</reference>
<dbReference type="AlphaFoldDB" id="A0A1T5AS31"/>
<dbReference type="GO" id="GO:0004497">
    <property type="term" value="F:monooxygenase activity"/>
    <property type="evidence" value="ECO:0007669"/>
    <property type="project" value="UniProtKB-KW"/>
</dbReference>
<keyword evidence="9" id="KW-1185">Reference proteome</keyword>
<accession>A0A1T5AS31</accession>
<dbReference type="STRING" id="439228.SAMN06295920_102191"/>
<dbReference type="InterPro" id="IPR036396">
    <property type="entry name" value="Cyt_P450_sf"/>
</dbReference>
<dbReference type="InterPro" id="IPR002397">
    <property type="entry name" value="Cyt_P450_B"/>
</dbReference>
<evidence type="ECO:0000256" key="5">
    <source>
        <dbReference type="ARBA" id="ARBA00023004"/>
    </source>
</evidence>
<dbReference type="Gene3D" id="1.10.630.10">
    <property type="entry name" value="Cytochrome P450"/>
    <property type="match status" value="1"/>
</dbReference>
<dbReference type="SUPFAM" id="SSF48264">
    <property type="entry name" value="Cytochrome P450"/>
    <property type="match status" value="1"/>
</dbReference>
<evidence type="ECO:0000256" key="4">
    <source>
        <dbReference type="ARBA" id="ARBA00023002"/>
    </source>
</evidence>
<keyword evidence="4" id="KW-0560">Oxidoreductase</keyword>
<dbReference type="Proteomes" id="UP000189818">
    <property type="component" value="Unassembled WGS sequence"/>
</dbReference>
<keyword evidence="2" id="KW-0349">Heme</keyword>
<evidence type="ECO:0008006" key="10">
    <source>
        <dbReference type="Google" id="ProtNLM"/>
    </source>
</evidence>
<dbReference type="FunFam" id="1.10.630.10:FF:000018">
    <property type="entry name" value="Cytochrome P450 monooxygenase"/>
    <property type="match status" value="1"/>
</dbReference>
<proteinExistence type="inferred from homology"/>
<name>A0A1T5AS31_9SPHN</name>
<dbReference type="GO" id="GO:0016705">
    <property type="term" value="F:oxidoreductase activity, acting on paired donors, with incorporation or reduction of molecular oxygen"/>
    <property type="evidence" value="ECO:0007669"/>
    <property type="project" value="InterPro"/>
</dbReference>
<dbReference type="EMBL" id="FUYM01000002">
    <property type="protein sequence ID" value="SKB37861.1"/>
    <property type="molecule type" value="Genomic_DNA"/>
</dbReference>
<dbReference type="RefSeq" id="WP_079646955.1">
    <property type="nucleotide sequence ID" value="NZ_FUYM01000002.1"/>
</dbReference>
<comment type="function">
    <text evidence="7">Cytochromes P450 are a group of heme-thiolate monooxygenases. They oxidize a variety of structurally unrelated compounds, including steroids, fatty acids, and xenobiotics.</text>
</comment>
<organism evidence="8 9">
    <name type="scientific">Rhizorhabdus histidinilytica</name>
    <dbReference type="NCBI Taxonomy" id="439228"/>
    <lineage>
        <taxon>Bacteria</taxon>
        <taxon>Pseudomonadati</taxon>
        <taxon>Pseudomonadota</taxon>
        <taxon>Alphaproteobacteria</taxon>
        <taxon>Sphingomonadales</taxon>
        <taxon>Sphingomonadaceae</taxon>
        <taxon>Rhizorhabdus</taxon>
    </lineage>
</organism>
<dbReference type="GO" id="GO:0005506">
    <property type="term" value="F:iron ion binding"/>
    <property type="evidence" value="ECO:0007669"/>
    <property type="project" value="InterPro"/>
</dbReference>
<dbReference type="PANTHER" id="PTHR46696:SF1">
    <property type="entry name" value="CYTOCHROME P450 YJIB-RELATED"/>
    <property type="match status" value="1"/>
</dbReference>